<feature type="chain" id="PRO_5045882165" description="Secreted protein" evidence="1">
    <location>
        <begin position="29"/>
        <end position="273"/>
    </location>
</feature>
<comment type="caution">
    <text evidence="2">The sequence shown here is derived from an EMBL/GenBank/DDBJ whole genome shotgun (WGS) entry which is preliminary data.</text>
</comment>
<dbReference type="EMBL" id="JAVDYF010000001">
    <property type="protein sequence ID" value="MDR7356209.1"/>
    <property type="molecule type" value="Genomic_DNA"/>
</dbReference>
<sequence>MNPRRIFSRTSAIGVALTLALSTVCAPAATAFEDDIRVHVTMDSGEHQRCIFHVDPDTPESVAALGENVRGAATGALTDFSERIEFSREVIEDFAAHPDDPARVAQMNQRFSERGLSPEQVRALFDALQDVSRTSRASDAAIAQVAHERRQAVLAGVNTPQEAQARVLEQEEALGRWHATINGAGDDPLRGDKALVYATPLNRFRFEREEDAKRQSLEALKSCARNGGLSAQAPGSTEAQPIKPEVAAGIAIGAVALVATVALVSAHQSGHLR</sequence>
<keyword evidence="3" id="KW-1185">Reference proteome</keyword>
<evidence type="ECO:0000256" key="1">
    <source>
        <dbReference type="SAM" id="SignalP"/>
    </source>
</evidence>
<proteinExistence type="predicted"/>
<evidence type="ECO:0000313" key="2">
    <source>
        <dbReference type="EMBL" id="MDR7356209.1"/>
    </source>
</evidence>
<dbReference type="InterPro" id="IPR006311">
    <property type="entry name" value="TAT_signal"/>
</dbReference>
<evidence type="ECO:0000313" key="3">
    <source>
        <dbReference type="Proteomes" id="UP001183619"/>
    </source>
</evidence>
<reference evidence="2 3" key="1">
    <citation type="submission" date="2023-07" db="EMBL/GenBank/DDBJ databases">
        <title>Sequencing the genomes of 1000 actinobacteria strains.</title>
        <authorList>
            <person name="Klenk H.-P."/>
        </authorList>
    </citation>
    <scope>NUCLEOTIDE SEQUENCE [LARGE SCALE GENOMIC DNA]</scope>
    <source>
        <strain evidence="2 3">DSM 44508</strain>
    </source>
</reference>
<keyword evidence="1" id="KW-0732">Signal</keyword>
<name>A0ABU2BFP8_9CORY</name>
<organism evidence="2 3">
    <name type="scientific">Corynebacterium felinum</name>
    <dbReference type="NCBI Taxonomy" id="131318"/>
    <lineage>
        <taxon>Bacteria</taxon>
        <taxon>Bacillati</taxon>
        <taxon>Actinomycetota</taxon>
        <taxon>Actinomycetes</taxon>
        <taxon>Mycobacteriales</taxon>
        <taxon>Corynebacteriaceae</taxon>
        <taxon>Corynebacterium</taxon>
    </lineage>
</organism>
<gene>
    <name evidence="2" type="ORF">J2S37_002747</name>
</gene>
<dbReference type="Proteomes" id="UP001183619">
    <property type="component" value="Unassembled WGS sequence"/>
</dbReference>
<accession>A0ABU2BFP8</accession>
<dbReference type="PROSITE" id="PS51318">
    <property type="entry name" value="TAT"/>
    <property type="match status" value="1"/>
</dbReference>
<evidence type="ECO:0008006" key="4">
    <source>
        <dbReference type="Google" id="ProtNLM"/>
    </source>
</evidence>
<dbReference type="RefSeq" id="WP_277104017.1">
    <property type="nucleotide sequence ID" value="NZ_BAAAJS010000075.1"/>
</dbReference>
<protein>
    <recommendedName>
        <fullName evidence="4">Secreted protein</fullName>
    </recommendedName>
</protein>
<feature type="signal peptide" evidence="1">
    <location>
        <begin position="1"/>
        <end position="28"/>
    </location>
</feature>